<dbReference type="EMBL" id="JARRAF010000003">
    <property type="protein sequence ID" value="MDK2123154.1"/>
    <property type="molecule type" value="Genomic_DNA"/>
</dbReference>
<keyword evidence="2 5" id="KW-0812">Transmembrane</keyword>
<keyword evidence="5" id="KW-0813">Transport</keyword>
<reference evidence="7" key="1">
    <citation type="submission" date="2023-03" db="EMBL/GenBank/DDBJ databases">
        <title>Chitinimonas shenzhenensis gen. nov., sp. nov., a novel member of family Burkholderiaceae isolated from activated sludge collected in Shen Zhen, China.</title>
        <authorList>
            <person name="Wang X."/>
        </authorList>
    </citation>
    <scope>NUCLEOTIDE SEQUENCE</scope>
    <source>
        <strain evidence="7">DQS-5</strain>
    </source>
</reference>
<evidence type="ECO:0000256" key="4">
    <source>
        <dbReference type="ARBA" id="ARBA00023136"/>
    </source>
</evidence>
<feature type="transmembrane region" description="Helical" evidence="5">
    <location>
        <begin position="101"/>
        <end position="123"/>
    </location>
</feature>
<feature type="transmembrane region" description="Helical" evidence="5">
    <location>
        <begin position="53"/>
        <end position="71"/>
    </location>
</feature>
<dbReference type="PANTHER" id="PTHR43332:SF1">
    <property type="entry name" value="TRANSPORT PERMEASE PROTEIN"/>
    <property type="match status" value="1"/>
</dbReference>
<dbReference type="RefSeq" id="WP_284099552.1">
    <property type="nucleotide sequence ID" value="NZ_JARRAF010000003.1"/>
</dbReference>
<keyword evidence="3 5" id="KW-1133">Transmembrane helix</keyword>
<keyword evidence="4 5" id="KW-0472">Membrane</keyword>
<proteinExistence type="inferred from homology"/>
<keyword evidence="8" id="KW-1185">Reference proteome</keyword>
<accession>A0ABT7DSV9</accession>
<evidence type="ECO:0000256" key="3">
    <source>
        <dbReference type="ARBA" id="ARBA00022989"/>
    </source>
</evidence>
<feature type="transmembrane region" description="Helical" evidence="5">
    <location>
        <begin position="165"/>
        <end position="186"/>
    </location>
</feature>
<protein>
    <recommendedName>
        <fullName evidence="5">Transport permease protein</fullName>
    </recommendedName>
</protein>
<dbReference type="Pfam" id="PF01061">
    <property type="entry name" value="ABC2_membrane"/>
    <property type="match status" value="1"/>
</dbReference>
<dbReference type="InterPro" id="IPR000412">
    <property type="entry name" value="ABC_2_transport"/>
</dbReference>
<dbReference type="PRINTS" id="PR00164">
    <property type="entry name" value="ABC2TRNSPORT"/>
</dbReference>
<comment type="similarity">
    <text evidence="5">Belongs to the ABC-2 integral membrane protein family.</text>
</comment>
<dbReference type="InterPro" id="IPR047817">
    <property type="entry name" value="ABC2_TM_bact-type"/>
</dbReference>
<comment type="subcellular location">
    <subcellularLocation>
        <location evidence="5">Cell inner membrane</location>
        <topology evidence="5">Multi-pass membrane protein</topology>
    </subcellularLocation>
    <subcellularLocation>
        <location evidence="1">Membrane</location>
        <topology evidence="1">Multi-pass membrane protein</topology>
    </subcellularLocation>
</comment>
<name>A0ABT7DSV9_9NEIS</name>
<evidence type="ECO:0000256" key="2">
    <source>
        <dbReference type="ARBA" id="ARBA00022692"/>
    </source>
</evidence>
<dbReference type="PIRSF" id="PIRSF006648">
    <property type="entry name" value="DrrB"/>
    <property type="match status" value="1"/>
</dbReference>
<keyword evidence="5" id="KW-1003">Cell membrane</keyword>
<evidence type="ECO:0000313" key="8">
    <source>
        <dbReference type="Proteomes" id="UP001172778"/>
    </source>
</evidence>
<dbReference type="Proteomes" id="UP001172778">
    <property type="component" value="Unassembled WGS sequence"/>
</dbReference>
<comment type="caution">
    <text evidence="7">The sequence shown here is derived from an EMBL/GenBank/DDBJ whole genome shotgun (WGS) entry which is preliminary data.</text>
</comment>
<sequence>MRGFYTLFIKELMRFWKVSFQTVAAPVLTALLYLLIFSHVLQKQVQPYPGVQYVEFLIPGLAMMSMLQNAFANSSSSLIQSKITGNLVFILLPPLSHFELFLAYVLAAIVRGMVVGAGVLAVTCWMAPPALQHPLWVMVFALLGCGVMATLGLIAGIWAEKFDQLAAFQNFIIVPLTFLSGVFYSIHTLPDIWLRISHLNPVFYMIDGFRFGFFGVGDVSPWMSLCVVFLTFLTLAGSAILLICTGYKLRH</sequence>
<feature type="transmembrane region" description="Helical" evidence="5">
    <location>
        <begin position="20"/>
        <end position="41"/>
    </location>
</feature>
<feature type="domain" description="ABC transmembrane type-2" evidence="6">
    <location>
        <begin position="17"/>
        <end position="246"/>
    </location>
</feature>
<organism evidence="7 8">
    <name type="scientific">Parachitinimonas caeni</name>
    <dbReference type="NCBI Taxonomy" id="3031301"/>
    <lineage>
        <taxon>Bacteria</taxon>
        <taxon>Pseudomonadati</taxon>
        <taxon>Pseudomonadota</taxon>
        <taxon>Betaproteobacteria</taxon>
        <taxon>Neisseriales</taxon>
        <taxon>Chitinibacteraceae</taxon>
        <taxon>Parachitinimonas</taxon>
    </lineage>
</organism>
<evidence type="ECO:0000256" key="1">
    <source>
        <dbReference type="ARBA" id="ARBA00004141"/>
    </source>
</evidence>
<evidence type="ECO:0000259" key="6">
    <source>
        <dbReference type="PROSITE" id="PS51012"/>
    </source>
</evidence>
<gene>
    <name evidence="7" type="ORF">PZA18_03695</name>
</gene>
<dbReference type="PROSITE" id="PS51012">
    <property type="entry name" value="ABC_TM2"/>
    <property type="match status" value="1"/>
</dbReference>
<evidence type="ECO:0000313" key="7">
    <source>
        <dbReference type="EMBL" id="MDK2123154.1"/>
    </source>
</evidence>
<dbReference type="InterPro" id="IPR013525">
    <property type="entry name" value="ABC2_TM"/>
</dbReference>
<feature type="transmembrane region" description="Helical" evidence="5">
    <location>
        <begin position="135"/>
        <end position="159"/>
    </location>
</feature>
<dbReference type="InterPro" id="IPR052522">
    <property type="entry name" value="ABC-2_transport_permease"/>
</dbReference>
<feature type="transmembrane region" description="Helical" evidence="5">
    <location>
        <begin position="222"/>
        <end position="244"/>
    </location>
</feature>
<evidence type="ECO:0000256" key="5">
    <source>
        <dbReference type="RuleBase" id="RU361157"/>
    </source>
</evidence>
<dbReference type="PANTHER" id="PTHR43332">
    <property type="entry name" value="INNER MEMBRANE TRANSPORT PERMEASE YADH-RELATED"/>
    <property type="match status" value="1"/>
</dbReference>